<dbReference type="InterPro" id="IPR017969">
    <property type="entry name" value="Heavy-metal-associated_CS"/>
</dbReference>
<dbReference type="GO" id="GO:0046872">
    <property type="term" value="F:metal ion binding"/>
    <property type="evidence" value="ECO:0007669"/>
    <property type="project" value="UniProtKB-KW"/>
</dbReference>
<proteinExistence type="predicted"/>
<comment type="caution">
    <text evidence="3">The sequence shown here is derived from an EMBL/GenBank/DDBJ whole genome shotgun (WGS) entry which is preliminary data.</text>
</comment>
<keyword evidence="1" id="KW-0479">Metal-binding</keyword>
<evidence type="ECO:0000313" key="3">
    <source>
        <dbReference type="EMBL" id="NYE72402.1"/>
    </source>
</evidence>
<dbReference type="InterPro" id="IPR006121">
    <property type="entry name" value="HMA_dom"/>
</dbReference>
<sequence length="70" mass="7125">MTVAEYQVSGMSCAHCEAAIRSEVEQLDGVQGIEVSSATGRLVITSAAPITVEQVQAAVDEAGYSAVPAA</sequence>
<dbReference type="InterPro" id="IPR036163">
    <property type="entry name" value="HMA_dom_sf"/>
</dbReference>
<dbReference type="CDD" id="cd00371">
    <property type="entry name" value="HMA"/>
    <property type="match status" value="1"/>
</dbReference>
<dbReference type="Proteomes" id="UP000569914">
    <property type="component" value="Unassembled WGS sequence"/>
</dbReference>
<organism evidence="3 4">
    <name type="scientific">Microlunatus parietis</name>
    <dbReference type="NCBI Taxonomy" id="682979"/>
    <lineage>
        <taxon>Bacteria</taxon>
        <taxon>Bacillati</taxon>
        <taxon>Actinomycetota</taxon>
        <taxon>Actinomycetes</taxon>
        <taxon>Propionibacteriales</taxon>
        <taxon>Propionibacteriaceae</taxon>
        <taxon>Microlunatus</taxon>
    </lineage>
</organism>
<dbReference type="EMBL" id="JACCBU010000001">
    <property type="protein sequence ID" value="NYE72402.1"/>
    <property type="molecule type" value="Genomic_DNA"/>
</dbReference>
<dbReference type="RefSeq" id="WP_179753180.1">
    <property type="nucleotide sequence ID" value="NZ_JACCBU010000001.1"/>
</dbReference>
<protein>
    <submittedName>
        <fullName evidence="3">Copper chaperone CopZ</fullName>
    </submittedName>
</protein>
<gene>
    <name evidence="3" type="ORF">BKA15_003731</name>
</gene>
<reference evidence="3 4" key="1">
    <citation type="submission" date="2020-07" db="EMBL/GenBank/DDBJ databases">
        <title>Sequencing the genomes of 1000 actinobacteria strains.</title>
        <authorList>
            <person name="Klenk H.-P."/>
        </authorList>
    </citation>
    <scope>NUCLEOTIDE SEQUENCE [LARGE SCALE GENOMIC DNA]</scope>
    <source>
        <strain evidence="3 4">DSM 22083</strain>
    </source>
</reference>
<dbReference type="PROSITE" id="PS01047">
    <property type="entry name" value="HMA_1"/>
    <property type="match status" value="1"/>
</dbReference>
<dbReference type="Gene3D" id="3.30.70.100">
    <property type="match status" value="1"/>
</dbReference>
<dbReference type="SUPFAM" id="SSF55008">
    <property type="entry name" value="HMA, heavy metal-associated domain"/>
    <property type="match status" value="1"/>
</dbReference>
<feature type="domain" description="HMA" evidence="2">
    <location>
        <begin position="2"/>
        <end position="67"/>
    </location>
</feature>
<evidence type="ECO:0000256" key="1">
    <source>
        <dbReference type="ARBA" id="ARBA00022723"/>
    </source>
</evidence>
<dbReference type="PROSITE" id="PS50846">
    <property type="entry name" value="HMA_2"/>
    <property type="match status" value="1"/>
</dbReference>
<name>A0A7Y9I8Y2_9ACTN</name>
<keyword evidence="4" id="KW-1185">Reference proteome</keyword>
<evidence type="ECO:0000313" key="4">
    <source>
        <dbReference type="Proteomes" id="UP000569914"/>
    </source>
</evidence>
<dbReference type="AlphaFoldDB" id="A0A7Y9I8Y2"/>
<dbReference type="Pfam" id="PF00403">
    <property type="entry name" value="HMA"/>
    <property type="match status" value="1"/>
</dbReference>
<accession>A0A7Y9I8Y2</accession>
<evidence type="ECO:0000259" key="2">
    <source>
        <dbReference type="PROSITE" id="PS50846"/>
    </source>
</evidence>